<evidence type="ECO:0000313" key="3">
    <source>
        <dbReference type="Proteomes" id="UP001596250"/>
    </source>
</evidence>
<name>A0ABW1ILI7_9BACL</name>
<dbReference type="EMBL" id="JBHSQV010000034">
    <property type="protein sequence ID" value="MFC5985928.1"/>
    <property type="molecule type" value="Genomic_DNA"/>
</dbReference>
<dbReference type="RefSeq" id="WP_379893223.1">
    <property type="nucleotide sequence ID" value="NZ_CBCSCT010000019.1"/>
</dbReference>
<protein>
    <submittedName>
        <fullName evidence="2">Uncharacterized protein</fullName>
    </submittedName>
</protein>
<proteinExistence type="predicted"/>
<evidence type="ECO:0000256" key="1">
    <source>
        <dbReference type="SAM" id="Coils"/>
    </source>
</evidence>
<dbReference type="Proteomes" id="UP001596250">
    <property type="component" value="Unassembled WGS sequence"/>
</dbReference>
<keyword evidence="1" id="KW-0175">Coiled coil</keyword>
<comment type="caution">
    <text evidence="2">The sequence shown here is derived from an EMBL/GenBank/DDBJ whole genome shotgun (WGS) entry which is preliminary data.</text>
</comment>
<reference evidence="3" key="1">
    <citation type="journal article" date="2019" name="Int. J. Syst. Evol. Microbiol.">
        <title>The Global Catalogue of Microorganisms (GCM) 10K type strain sequencing project: providing services to taxonomists for standard genome sequencing and annotation.</title>
        <authorList>
            <consortium name="The Broad Institute Genomics Platform"/>
            <consortium name="The Broad Institute Genome Sequencing Center for Infectious Disease"/>
            <person name="Wu L."/>
            <person name="Ma J."/>
        </authorList>
    </citation>
    <scope>NUCLEOTIDE SEQUENCE [LARGE SCALE GENOMIC DNA]</scope>
    <source>
        <strain evidence="3">CCM 8749</strain>
    </source>
</reference>
<gene>
    <name evidence="2" type="ORF">ACFPXP_05720</name>
</gene>
<sequence>MKTLEELQHRLMDAKERMHRLHRAESRRESLQKRLREQERVVMRLELELESEQADVEKLMRLSLTNLFHTILRSKDEQLELERQQALAAALKLQEAKQELEDLNDDLKSIGDDLLNYRNAEHEYSEWLAEKEAYLRSAPASNNLLLDMDEQIADHAVMLKELAEAVSAGKRVMASLEDASASLEKAENWGNWDMWGGGGMISTHLKHNHIDDAKQYIHNANHLLQSFQDELEDLKRSFHIQVEIDGLLKMADYWFDGLITDWVVQGRIKNAQEQVLEALDQIRTVVLKLQAEHTSTESALQGLKSKRTAWIEQSELE</sequence>
<evidence type="ECO:0000313" key="2">
    <source>
        <dbReference type="EMBL" id="MFC5985928.1"/>
    </source>
</evidence>
<accession>A0ABW1ILI7</accession>
<feature type="coiled-coil region" evidence="1">
    <location>
        <begin position="4"/>
        <end position="120"/>
    </location>
</feature>
<keyword evidence="3" id="KW-1185">Reference proteome</keyword>
<organism evidence="2 3">
    <name type="scientific">Marinicrinis lubricantis</name>
    <dbReference type="NCBI Taxonomy" id="2086470"/>
    <lineage>
        <taxon>Bacteria</taxon>
        <taxon>Bacillati</taxon>
        <taxon>Bacillota</taxon>
        <taxon>Bacilli</taxon>
        <taxon>Bacillales</taxon>
        <taxon>Paenibacillaceae</taxon>
    </lineage>
</organism>